<comment type="caution">
    <text evidence="1">The sequence shown here is derived from an EMBL/GenBank/DDBJ whole genome shotgun (WGS) entry which is preliminary data.</text>
</comment>
<proteinExistence type="predicted"/>
<dbReference type="Proteomes" id="UP000236075">
    <property type="component" value="Unassembled WGS sequence"/>
</dbReference>
<reference evidence="1 2" key="1">
    <citation type="journal article" date="2017" name="BMC Genomics">
        <title>Genome sequencing of 39 Akkermansia muciniphila isolates reveals its population structure, genomic and functional diverisity, and global distribution in mammalian gut microbiotas.</title>
        <authorList>
            <person name="Guo X."/>
            <person name="Li S."/>
            <person name="Zhang J."/>
            <person name="Wu F."/>
            <person name="Li X."/>
            <person name="Wu D."/>
            <person name="Zhang M."/>
            <person name="Ou Z."/>
            <person name="Jie Z."/>
            <person name="Yan Q."/>
            <person name="Li P."/>
            <person name="Yi J."/>
            <person name="Peng Y."/>
        </authorList>
    </citation>
    <scope>NUCLEOTIDE SEQUENCE [LARGE SCALE GENOMIC DNA]</scope>
    <source>
        <strain evidence="1 2">GP28</strain>
    </source>
</reference>
<evidence type="ECO:0000313" key="1">
    <source>
        <dbReference type="EMBL" id="PND03891.1"/>
    </source>
</evidence>
<dbReference type="EMBL" id="PJLB01000005">
    <property type="protein sequence ID" value="PND03891.1"/>
    <property type="molecule type" value="Genomic_DNA"/>
</dbReference>
<organism evidence="1 2">
    <name type="scientific">Akkermansia muciniphila</name>
    <dbReference type="NCBI Taxonomy" id="239935"/>
    <lineage>
        <taxon>Bacteria</taxon>
        <taxon>Pseudomonadati</taxon>
        <taxon>Verrucomicrobiota</taxon>
        <taxon>Verrucomicrobiia</taxon>
        <taxon>Verrucomicrobiales</taxon>
        <taxon>Akkermansiaceae</taxon>
        <taxon>Akkermansia</taxon>
    </lineage>
</organism>
<protein>
    <submittedName>
        <fullName evidence="1">Uncharacterized protein</fullName>
    </submittedName>
</protein>
<sequence>MDYGKGRNGPVANRLAPHFCSALTALPSSEQQYPASSSKISASRHPCYRKQECTFIVRQEKPARMPGM</sequence>
<evidence type="ECO:0000313" key="2">
    <source>
        <dbReference type="Proteomes" id="UP000236075"/>
    </source>
</evidence>
<name>A0AAX0WLI0_9BACT</name>
<dbReference type="AlphaFoldDB" id="A0AAX0WLI0"/>
<gene>
    <name evidence="1" type="ORF">CXT95_03690</name>
</gene>
<accession>A0AAX0WLI0</accession>